<feature type="region of interest" description="Disordered" evidence="1">
    <location>
        <begin position="1"/>
        <end position="29"/>
    </location>
</feature>
<dbReference type="Proteomes" id="UP000030744">
    <property type="component" value="Unassembled WGS sequence"/>
</dbReference>
<feature type="region of interest" description="Disordered" evidence="1">
    <location>
        <begin position="715"/>
        <end position="848"/>
    </location>
</feature>
<feature type="compositionally biased region" description="Polar residues" evidence="1">
    <location>
        <begin position="390"/>
        <end position="401"/>
    </location>
</feature>
<feature type="compositionally biased region" description="Polar residues" evidence="1">
    <location>
        <begin position="820"/>
        <end position="829"/>
    </location>
</feature>
<evidence type="ECO:0000313" key="3">
    <source>
        <dbReference type="Proteomes" id="UP000030744"/>
    </source>
</evidence>
<feature type="compositionally biased region" description="Basic and acidic residues" evidence="1">
    <location>
        <begin position="492"/>
        <end position="505"/>
    </location>
</feature>
<reference evidence="2" key="1">
    <citation type="submission" date="2013-10" db="EMBL/GenBank/DDBJ databases">
        <title>Genomic analysis of the causative agents of coccidiosis in chickens.</title>
        <authorList>
            <person name="Reid A.J."/>
            <person name="Blake D."/>
            <person name="Billington K."/>
            <person name="Browne H."/>
            <person name="Dunn M."/>
            <person name="Hung S."/>
            <person name="Kawahara F."/>
            <person name="Miranda-Saavedra D."/>
            <person name="Mourier T."/>
            <person name="Nagra H."/>
            <person name="Otto T.D."/>
            <person name="Rawlings N."/>
            <person name="Sanchez A."/>
            <person name="Sanders M."/>
            <person name="Subramaniam C."/>
            <person name="Tay Y."/>
            <person name="Dear P."/>
            <person name="Doerig C."/>
            <person name="Gruber A."/>
            <person name="Parkinson J."/>
            <person name="Shirley M."/>
            <person name="Wan K.L."/>
            <person name="Berriman M."/>
            <person name="Tomley F."/>
            <person name="Pain A."/>
        </authorList>
    </citation>
    <scope>NUCLEOTIDE SEQUENCE [LARGE SCALE GENOMIC DNA]</scope>
    <source>
        <strain evidence="2">Houghton</strain>
    </source>
</reference>
<dbReference type="GeneID" id="25377095"/>
<dbReference type="AlphaFoldDB" id="U6K158"/>
<dbReference type="VEuPathDB" id="ToxoDB:EMH_0022130"/>
<gene>
    <name evidence="2" type="ORF">EMH_0022130</name>
</gene>
<dbReference type="OrthoDB" id="346138at2759"/>
<evidence type="ECO:0000256" key="1">
    <source>
        <dbReference type="SAM" id="MobiDB-lite"/>
    </source>
</evidence>
<dbReference type="EMBL" id="HG681949">
    <property type="protein sequence ID" value="CDJ29503.1"/>
    <property type="molecule type" value="Genomic_DNA"/>
</dbReference>
<keyword evidence="3" id="KW-1185">Reference proteome</keyword>
<proteinExistence type="predicted"/>
<feature type="compositionally biased region" description="Basic and acidic residues" evidence="1">
    <location>
        <begin position="365"/>
        <end position="376"/>
    </location>
</feature>
<protein>
    <submittedName>
        <fullName evidence="2">Uncharacterized protein</fullName>
    </submittedName>
</protein>
<name>U6K158_9EIME</name>
<feature type="compositionally biased region" description="Polar residues" evidence="1">
    <location>
        <begin position="538"/>
        <end position="561"/>
    </location>
</feature>
<reference evidence="2" key="2">
    <citation type="submission" date="2013-10" db="EMBL/GenBank/DDBJ databases">
        <authorList>
            <person name="Aslett M."/>
        </authorList>
    </citation>
    <scope>NUCLEOTIDE SEQUENCE [LARGE SCALE GENOMIC DNA]</scope>
    <source>
        <strain evidence="2">Houghton</strain>
    </source>
</reference>
<organism evidence="2 3">
    <name type="scientific">Eimeria mitis</name>
    <dbReference type="NCBI Taxonomy" id="44415"/>
    <lineage>
        <taxon>Eukaryota</taxon>
        <taxon>Sar</taxon>
        <taxon>Alveolata</taxon>
        <taxon>Apicomplexa</taxon>
        <taxon>Conoidasida</taxon>
        <taxon>Coccidia</taxon>
        <taxon>Eucoccidiorida</taxon>
        <taxon>Eimeriorina</taxon>
        <taxon>Eimeriidae</taxon>
        <taxon>Eimeria</taxon>
    </lineage>
</organism>
<feature type="region of interest" description="Disordered" evidence="1">
    <location>
        <begin position="52"/>
        <end position="80"/>
    </location>
</feature>
<sequence length="1041" mass="113397">MEPYPKTPQCEYGPGCAEENINSSPTGRFAVDEPMRKSIAPDLVHVEAHKYNGGVKDGGRQLETDGTADASSGGSDNLLAEIESSSGPLKAVHDLEEALWLVQEELAEEQRLRAEERKHYAIFQDEYLRLQEESSINSKRITAAEVSAQAARSLAIDAVEDKEYFARLLYQTQTQLHCLTAVVEDMMPRLKTKLSEVIEQGNTIVALLASRWPEAGLRKQIEALGIAEQPLSRWALFHALKTKEIPFSGSATQGVLDVCMSCPSSFQELKPTENFLESAVSKSPRTARRVTSTLCSVEETAETIEEIQKCRDQVESVNETEGQGRTSKLRIGTVDDATHLLPLHLRRQIGGLPPSRMSSVNSAALEKRGDSKRHAEATSISRDGSKLVSRPSSVATRSRGQTAADRRMKPSDSTGQVTPSGARHALPPLPVGKIVLHGTSGLASRDSHRTHRVQTAFTKNSARGETSSCKKESSAAAPLASSRRYIARQTRQCKEDHGLKPHDTEDYTSSPASLSLNSRRSVTQRRTSLDRGGASVHLHTSGNLRATQPPSLTGSLPNSGLPSRMTCGTVLPTCKEFTRRLPVSSSAKERKEQKRDARLFQDLTLLAPKEASVLSQAQSDADIPDGLQLQTSTSPSSLPVLHRQSIAHDEELGPMSDSSAGIVAPLVAVGRNENLEGVSGSGKIPQRTDITTPADRQHLGSSGARVLCITTQGREPKGLTQGSSGSEPKGSTQGSTGGEPKDRTQGSCGGEPKDSTNHAEAAAPQNHNNEIRQKPALPSHDPGNWNMNVTPHFQGTNGGDRQPVASLRCQIDSSKGGASRDTSARPTQAEQHRHMHQPQLRPSAAPHIQGSSLDLSRQQGVDVVRGVCNAPHFIPCGVTRGTLPLQPQQFEVRAAQQPDRQWLPGIRYEMPRRSSLPESGSQGLLIYGNNMFVQHQQAVVGQEFRGGLPWPIPKMVQRPVFAPRNPISQSFQQPTSFQQHCVSIPQQYLQSQPHQLQRVIPNQQQAPLANMHYKTRNIGSDFITGQQQHMGIPMPGEWRSK</sequence>
<feature type="compositionally biased region" description="Polar residues" evidence="1">
    <location>
        <begin position="720"/>
        <end position="734"/>
    </location>
</feature>
<accession>U6K158</accession>
<feature type="compositionally biased region" description="Polar residues" evidence="1">
    <location>
        <begin position="457"/>
        <end position="467"/>
    </location>
</feature>
<dbReference type="RefSeq" id="XP_013352072.1">
    <property type="nucleotide sequence ID" value="XM_013496618.1"/>
</dbReference>
<feature type="compositionally biased region" description="Polar residues" evidence="1">
    <location>
        <begin position="785"/>
        <end position="795"/>
    </location>
</feature>
<feature type="region of interest" description="Disordered" evidence="1">
    <location>
        <begin position="676"/>
        <end position="703"/>
    </location>
</feature>
<feature type="compositionally biased region" description="Polar residues" evidence="1">
    <location>
        <begin position="507"/>
        <end position="526"/>
    </location>
</feature>
<evidence type="ECO:0000313" key="2">
    <source>
        <dbReference type="EMBL" id="CDJ29503.1"/>
    </source>
</evidence>
<feature type="region of interest" description="Disordered" evidence="1">
    <location>
        <begin position="457"/>
        <end position="564"/>
    </location>
</feature>
<feature type="region of interest" description="Disordered" evidence="1">
    <location>
        <begin position="346"/>
        <end position="433"/>
    </location>
</feature>